<dbReference type="SUPFAM" id="SSF89623">
    <property type="entry name" value="Ribose/Galactose isomerase RpiB/AlsB"/>
    <property type="match status" value="1"/>
</dbReference>
<name>K1T9P7_9ZZZZ</name>
<dbReference type="GO" id="GO:0005975">
    <property type="term" value="P:carbohydrate metabolic process"/>
    <property type="evidence" value="ECO:0007669"/>
    <property type="project" value="InterPro"/>
</dbReference>
<keyword evidence="1" id="KW-0413">Isomerase</keyword>
<dbReference type="AlphaFoldDB" id="K1T9P7"/>
<dbReference type="PANTHER" id="PTHR30345:SF0">
    <property type="entry name" value="DNA DAMAGE-REPAIR_TOLERATION PROTEIN DRT102"/>
    <property type="match status" value="1"/>
</dbReference>
<protein>
    <submittedName>
        <fullName evidence="1">Ribose/galactose isomerase</fullName>
        <ecNumber evidence="1">5.3.1.-</ecNumber>
    </submittedName>
</protein>
<reference evidence="1" key="1">
    <citation type="journal article" date="2013" name="Environ. Microbiol.">
        <title>Microbiota from the distal guts of lean and obese adolescents exhibit partial functional redundancy besides clear differences in community structure.</title>
        <authorList>
            <person name="Ferrer M."/>
            <person name="Ruiz A."/>
            <person name="Lanza F."/>
            <person name="Haange S.B."/>
            <person name="Oberbach A."/>
            <person name="Till H."/>
            <person name="Bargiela R."/>
            <person name="Campoy C."/>
            <person name="Segura M.T."/>
            <person name="Richter M."/>
            <person name="von Bergen M."/>
            <person name="Seifert J."/>
            <person name="Suarez A."/>
        </authorList>
    </citation>
    <scope>NUCLEOTIDE SEQUENCE</scope>
</reference>
<gene>
    <name evidence="1" type="ORF">OBE_04168</name>
</gene>
<evidence type="ECO:0000313" key="1">
    <source>
        <dbReference type="EMBL" id="EKC69912.1"/>
    </source>
</evidence>
<dbReference type="GO" id="GO:0016853">
    <property type="term" value="F:isomerase activity"/>
    <property type="evidence" value="ECO:0007669"/>
    <property type="project" value="UniProtKB-KW"/>
</dbReference>
<dbReference type="NCBIfam" id="NF004051">
    <property type="entry name" value="PRK05571.1"/>
    <property type="match status" value="1"/>
</dbReference>
<sequence length="146" mass="16397">MKIGIASDHRGYKLKEFLKNHLDYEMIDYGTTSEESVDYPDFGISLGEAVAKGNTDLGIAICGSGIGISIACNKVKGIRCAKVSNKQEAKYTRNDNDANIIALSAEVPEEEALEIITTFINTPFSNEERHIRRINKIKEYEEKHEW</sequence>
<dbReference type="InterPro" id="IPR036569">
    <property type="entry name" value="RpiB_LacA_LacB_sf"/>
</dbReference>
<dbReference type="EC" id="5.3.1.-" evidence="1"/>
<dbReference type="InterPro" id="IPR003500">
    <property type="entry name" value="RpiB_LacA_LacB"/>
</dbReference>
<dbReference type="Gene3D" id="3.40.1400.10">
    <property type="entry name" value="Sugar-phosphate isomerase, RpiB/LacA/LacB"/>
    <property type="match status" value="1"/>
</dbReference>
<dbReference type="NCBIfam" id="TIGR00689">
    <property type="entry name" value="rpiB_lacA_lacB"/>
    <property type="match status" value="1"/>
</dbReference>
<proteinExistence type="predicted"/>
<dbReference type="EMBL" id="AJWZ01002821">
    <property type="protein sequence ID" value="EKC69912.1"/>
    <property type="molecule type" value="Genomic_DNA"/>
</dbReference>
<comment type="caution">
    <text evidence="1">The sequence shown here is derived from an EMBL/GenBank/DDBJ whole genome shotgun (WGS) entry which is preliminary data.</text>
</comment>
<organism evidence="1">
    <name type="scientific">human gut metagenome</name>
    <dbReference type="NCBI Taxonomy" id="408170"/>
    <lineage>
        <taxon>unclassified sequences</taxon>
        <taxon>metagenomes</taxon>
        <taxon>organismal metagenomes</taxon>
    </lineage>
</organism>
<dbReference type="Pfam" id="PF02502">
    <property type="entry name" value="LacAB_rpiB"/>
    <property type="match status" value="1"/>
</dbReference>
<dbReference type="PIRSF" id="PIRSF005384">
    <property type="entry name" value="RpiB_LacA_B"/>
    <property type="match status" value="1"/>
</dbReference>
<dbReference type="PANTHER" id="PTHR30345">
    <property type="entry name" value="RIBOSE-5-PHOSPHATE ISOMERASE B"/>
    <property type="match status" value="1"/>
</dbReference>
<accession>K1T9P7</accession>